<proteinExistence type="predicted"/>
<feature type="domain" description="PDZ" evidence="1">
    <location>
        <begin position="91"/>
        <end position="155"/>
    </location>
</feature>
<feature type="domain" description="L27" evidence="2">
    <location>
        <begin position="15"/>
        <end position="70"/>
    </location>
</feature>
<dbReference type="AlphaFoldDB" id="A0A8C2UYR2"/>
<dbReference type="SMART" id="SM00569">
    <property type="entry name" value="L27"/>
    <property type="match status" value="1"/>
</dbReference>
<dbReference type="Gene3D" id="1.10.287.650">
    <property type="entry name" value="L27 domain"/>
    <property type="match status" value="1"/>
</dbReference>
<dbReference type="InterPro" id="IPR051109">
    <property type="entry name" value="MAM_complex_regulator"/>
</dbReference>
<dbReference type="PROSITE" id="PS50106">
    <property type="entry name" value="PDZ"/>
    <property type="match status" value="1"/>
</dbReference>
<evidence type="ECO:0000313" key="4">
    <source>
        <dbReference type="Proteomes" id="UP000694398"/>
    </source>
</evidence>
<dbReference type="Ensembl" id="ENSCLAT00000005344.1">
    <property type="protein sequence ID" value="ENSCLAP00000005248.1"/>
    <property type="gene ID" value="ENSCLAG00000003728.1"/>
</dbReference>
<evidence type="ECO:0000259" key="2">
    <source>
        <dbReference type="PROSITE" id="PS51022"/>
    </source>
</evidence>
<dbReference type="InterPro" id="IPR004172">
    <property type="entry name" value="L27_dom"/>
</dbReference>
<accession>A0A8C2UYR2</accession>
<organism evidence="3 4">
    <name type="scientific">Chinchilla lanigera</name>
    <name type="common">Long-tailed chinchilla</name>
    <name type="synonym">Chinchilla villidera</name>
    <dbReference type="NCBI Taxonomy" id="34839"/>
    <lineage>
        <taxon>Eukaryota</taxon>
        <taxon>Metazoa</taxon>
        <taxon>Chordata</taxon>
        <taxon>Craniata</taxon>
        <taxon>Vertebrata</taxon>
        <taxon>Euteleostomi</taxon>
        <taxon>Mammalia</taxon>
        <taxon>Eutheria</taxon>
        <taxon>Euarchontoglires</taxon>
        <taxon>Glires</taxon>
        <taxon>Rodentia</taxon>
        <taxon>Hystricomorpha</taxon>
        <taxon>Chinchillidae</taxon>
        <taxon>Chinchilla</taxon>
    </lineage>
</organism>
<dbReference type="SUPFAM" id="SSF101288">
    <property type="entry name" value="L27 domain"/>
    <property type="match status" value="1"/>
</dbReference>
<dbReference type="Pfam" id="PF02828">
    <property type="entry name" value="L27"/>
    <property type="match status" value="1"/>
</dbReference>
<protein>
    <submittedName>
        <fullName evidence="3">Uncharacterized protein</fullName>
    </submittedName>
</protein>
<dbReference type="Pfam" id="PF00595">
    <property type="entry name" value="PDZ"/>
    <property type="match status" value="1"/>
</dbReference>
<name>A0A8C2UYR2_CHILA</name>
<reference evidence="3" key="1">
    <citation type="submission" date="2025-08" db="UniProtKB">
        <authorList>
            <consortium name="Ensembl"/>
        </authorList>
    </citation>
    <scope>IDENTIFICATION</scope>
</reference>
<dbReference type="SUPFAM" id="SSF50156">
    <property type="entry name" value="PDZ domain-like"/>
    <property type="match status" value="1"/>
</dbReference>
<sequence length="196" mass="22000">NNNKSLPAADMVLTLDQDVARAIELLVKLQEPGEVPVHKLQSLRKVLQSEFCAAVREAYQYMHETITVNGCPEFCARVTAKATVATSAASEVELPKTNEGLGFNLMGGNEHRGLKQGDQQLSMNGVRLEGEHHEEAVELLNAAKDSVKLVVRYIPKVLEEMEACFAKLRTAWRQQQQQLFIQQHQQQQQTQQNHLS</sequence>
<dbReference type="Gene3D" id="2.30.42.10">
    <property type="match status" value="1"/>
</dbReference>
<dbReference type="InterPro" id="IPR036034">
    <property type="entry name" value="PDZ_sf"/>
</dbReference>
<dbReference type="InterPro" id="IPR001478">
    <property type="entry name" value="PDZ"/>
</dbReference>
<dbReference type="InterPro" id="IPR036892">
    <property type="entry name" value="L27_dom_sf"/>
</dbReference>
<dbReference type="PROSITE" id="PS51022">
    <property type="entry name" value="L27"/>
    <property type="match status" value="1"/>
</dbReference>
<evidence type="ECO:0000259" key="1">
    <source>
        <dbReference type="PROSITE" id="PS50106"/>
    </source>
</evidence>
<reference evidence="3" key="2">
    <citation type="submission" date="2025-09" db="UniProtKB">
        <authorList>
            <consortium name="Ensembl"/>
        </authorList>
    </citation>
    <scope>IDENTIFICATION</scope>
</reference>
<keyword evidence="4" id="KW-1185">Reference proteome</keyword>
<dbReference type="InterPro" id="IPR014775">
    <property type="entry name" value="L27_C"/>
</dbReference>
<dbReference type="Proteomes" id="UP000694398">
    <property type="component" value="Unassembled WGS sequence"/>
</dbReference>
<dbReference type="GeneTree" id="ENSGT00940000153222"/>
<dbReference type="PANTHER" id="PTHR14063">
    <property type="entry name" value="PROTEIN LIN-7 HOMOLOG"/>
    <property type="match status" value="1"/>
</dbReference>
<evidence type="ECO:0000313" key="3">
    <source>
        <dbReference type="Ensembl" id="ENSCLAP00000005248.1"/>
    </source>
</evidence>